<name>A0A8S1S320_9CILI</name>
<accession>A0A8S1S320</accession>
<reference evidence="1" key="1">
    <citation type="submission" date="2021-01" db="EMBL/GenBank/DDBJ databases">
        <authorList>
            <consortium name="Genoscope - CEA"/>
            <person name="William W."/>
        </authorList>
    </citation>
    <scope>NUCLEOTIDE SEQUENCE</scope>
</reference>
<organism evidence="1 2">
    <name type="scientific">Paramecium pentaurelia</name>
    <dbReference type="NCBI Taxonomy" id="43138"/>
    <lineage>
        <taxon>Eukaryota</taxon>
        <taxon>Sar</taxon>
        <taxon>Alveolata</taxon>
        <taxon>Ciliophora</taxon>
        <taxon>Intramacronucleata</taxon>
        <taxon>Oligohymenophorea</taxon>
        <taxon>Peniculida</taxon>
        <taxon>Parameciidae</taxon>
        <taxon>Paramecium</taxon>
    </lineage>
</organism>
<comment type="caution">
    <text evidence="1">The sequence shown here is derived from an EMBL/GenBank/DDBJ whole genome shotgun (WGS) entry which is preliminary data.</text>
</comment>
<dbReference type="Proteomes" id="UP000689195">
    <property type="component" value="Unassembled WGS sequence"/>
</dbReference>
<evidence type="ECO:0000313" key="2">
    <source>
        <dbReference type="Proteomes" id="UP000689195"/>
    </source>
</evidence>
<evidence type="ECO:0000313" key="1">
    <source>
        <dbReference type="EMBL" id="CAD8134638.1"/>
    </source>
</evidence>
<keyword evidence="2" id="KW-1185">Reference proteome</keyword>
<sequence length="193" mass="22839">MDVSNAELLILKQKKGTRLASFSEENYSIIWTFGENYVLYPERKLIGFKSKLNSIMDIVYSFHLLCQSDTYLQVINYHDNIIAYSFDFKYQLIDFLYVRKYEKFATICQGDIISYAVQKLIIIYKELCYQLIVNFIDVLMDQSNFLMFLKISQLMNINTRNANSQIEQTFLLVAFAESRKQIKAIKIQEDQYI</sequence>
<protein>
    <submittedName>
        <fullName evidence="1">Uncharacterized protein</fullName>
    </submittedName>
</protein>
<gene>
    <name evidence="1" type="ORF">PPENT_87.1.T0030407</name>
</gene>
<dbReference type="AlphaFoldDB" id="A0A8S1S320"/>
<proteinExistence type="predicted"/>
<dbReference type="EMBL" id="CAJJDO010000003">
    <property type="protein sequence ID" value="CAD8134638.1"/>
    <property type="molecule type" value="Genomic_DNA"/>
</dbReference>